<accession>A0AAW2M8N5</accession>
<protein>
    <submittedName>
        <fullName evidence="2">Alpha-N-acetylglucosaminidase</fullName>
    </submittedName>
</protein>
<evidence type="ECO:0000259" key="1">
    <source>
        <dbReference type="Pfam" id="PF12972"/>
    </source>
</evidence>
<sequence length="68" mass="7812">MVDLKSFRGINLRVYNSREGLSPEMSSTLPRPHLWYNNQNVVSALKLFLDAGDELAEIPTYRYNLLPS</sequence>
<evidence type="ECO:0000313" key="2">
    <source>
        <dbReference type="EMBL" id="KAL0326871.1"/>
    </source>
</evidence>
<reference evidence="2" key="1">
    <citation type="submission" date="2020-06" db="EMBL/GenBank/DDBJ databases">
        <authorList>
            <person name="Li T."/>
            <person name="Hu X."/>
            <person name="Zhang T."/>
            <person name="Song X."/>
            <person name="Zhang H."/>
            <person name="Dai N."/>
            <person name="Sheng W."/>
            <person name="Hou X."/>
            <person name="Wei L."/>
        </authorList>
    </citation>
    <scope>NUCLEOTIDE SEQUENCE</scope>
    <source>
        <strain evidence="2">G01</strain>
        <tissue evidence="2">Leaf</tissue>
    </source>
</reference>
<dbReference type="AlphaFoldDB" id="A0AAW2M8N5"/>
<dbReference type="Gene3D" id="1.20.120.670">
    <property type="entry name" value="N-acetyl-b-d-glucoasminidase"/>
    <property type="match status" value="1"/>
</dbReference>
<proteinExistence type="predicted"/>
<dbReference type="EMBL" id="JACGWK010000011">
    <property type="protein sequence ID" value="KAL0326871.1"/>
    <property type="molecule type" value="Genomic_DNA"/>
</dbReference>
<gene>
    <name evidence="2" type="ORF">Sangu_1765100</name>
</gene>
<comment type="caution">
    <text evidence="2">The sequence shown here is derived from an EMBL/GenBank/DDBJ whole genome shotgun (WGS) entry which is preliminary data.</text>
</comment>
<dbReference type="InterPro" id="IPR024732">
    <property type="entry name" value="NAGLU_C"/>
</dbReference>
<dbReference type="Pfam" id="PF12972">
    <property type="entry name" value="NAGLU_C"/>
    <property type="match status" value="1"/>
</dbReference>
<name>A0AAW2M8N5_9LAMI</name>
<organism evidence="2">
    <name type="scientific">Sesamum angustifolium</name>
    <dbReference type="NCBI Taxonomy" id="2727405"/>
    <lineage>
        <taxon>Eukaryota</taxon>
        <taxon>Viridiplantae</taxon>
        <taxon>Streptophyta</taxon>
        <taxon>Embryophyta</taxon>
        <taxon>Tracheophyta</taxon>
        <taxon>Spermatophyta</taxon>
        <taxon>Magnoliopsida</taxon>
        <taxon>eudicotyledons</taxon>
        <taxon>Gunneridae</taxon>
        <taxon>Pentapetalae</taxon>
        <taxon>asterids</taxon>
        <taxon>lamiids</taxon>
        <taxon>Lamiales</taxon>
        <taxon>Pedaliaceae</taxon>
        <taxon>Sesamum</taxon>
    </lineage>
</organism>
<feature type="domain" description="Alpha-N-acetylglucosaminidase C-terminal" evidence="1">
    <location>
        <begin position="29"/>
        <end position="65"/>
    </location>
</feature>
<reference evidence="2" key="2">
    <citation type="journal article" date="2024" name="Plant">
        <title>Genomic evolution and insights into agronomic trait innovations of Sesamum species.</title>
        <authorList>
            <person name="Miao H."/>
            <person name="Wang L."/>
            <person name="Qu L."/>
            <person name="Liu H."/>
            <person name="Sun Y."/>
            <person name="Le M."/>
            <person name="Wang Q."/>
            <person name="Wei S."/>
            <person name="Zheng Y."/>
            <person name="Lin W."/>
            <person name="Duan Y."/>
            <person name="Cao H."/>
            <person name="Xiong S."/>
            <person name="Wang X."/>
            <person name="Wei L."/>
            <person name="Li C."/>
            <person name="Ma Q."/>
            <person name="Ju M."/>
            <person name="Zhao R."/>
            <person name="Li G."/>
            <person name="Mu C."/>
            <person name="Tian Q."/>
            <person name="Mei H."/>
            <person name="Zhang T."/>
            <person name="Gao T."/>
            <person name="Zhang H."/>
        </authorList>
    </citation>
    <scope>NUCLEOTIDE SEQUENCE</scope>
    <source>
        <strain evidence="2">G01</strain>
    </source>
</reference>